<proteinExistence type="predicted"/>
<reference evidence="2" key="2">
    <citation type="journal article" date="2019" name="Genome Biol. Evol.">
        <title>Day and night: Metabolic profiles and evolutionary relationships of six axenic non-marine cyanobacteria.</title>
        <authorList>
            <person name="Will S.E."/>
            <person name="Henke P."/>
            <person name="Boedeker C."/>
            <person name="Huang S."/>
            <person name="Brinkmann H."/>
            <person name="Rohde M."/>
            <person name="Jarek M."/>
            <person name="Friedl T."/>
            <person name="Seufert S."/>
            <person name="Schumacher M."/>
            <person name="Overmann J."/>
            <person name="Neumann-Schaal M."/>
            <person name="Petersen J."/>
        </authorList>
    </citation>
    <scope>NUCLEOTIDE SEQUENCE [LARGE SCALE GENOMIC DNA]</scope>
    <source>
        <strain evidence="2">PCC 7102</strain>
    </source>
</reference>
<dbReference type="InterPro" id="IPR027417">
    <property type="entry name" value="P-loop_NTPase"/>
</dbReference>
<organism evidence="2 3">
    <name type="scientific">Dulcicalothrix desertica PCC 7102</name>
    <dbReference type="NCBI Taxonomy" id="232991"/>
    <lineage>
        <taxon>Bacteria</taxon>
        <taxon>Bacillati</taxon>
        <taxon>Cyanobacteriota</taxon>
        <taxon>Cyanophyceae</taxon>
        <taxon>Nostocales</taxon>
        <taxon>Calotrichaceae</taxon>
        <taxon>Dulcicalothrix</taxon>
    </lineage>
</organism>
<feature type="domain" description="Endonuclease GajA/Old nuclease/RecF-like AAA" evidence="1">
    <location>
        <begin position="25"/>
        <end position="65"/>
    </location>
</feature>
<dbReference type="SUPFAM" id="SSF52540">
    <property type="entry name" value="P-loop containing nucleoside triphosphate hydrolases"/>
    <property type="match status" value="1"/>
</dbReference>
<dbReference type="InterPro" id="IPR041685">
    <property type="entry name" value="AAA_GajA/Old/RecF-like"/>
</dbReference>
<dbReference type="Proteomes" id="UP000271624">
    <property type="component" value="Unassembled WGS sequence"/>
</dbReference>
<gene>
    <name evidence="2" type="ORF">DSM106972_069900</name>
</gene>
<dbReference type="AlphaFoldDB" id="A0A433V4G4"/>
<dbReference type="EMBL" id="RSCL01000021">
    <property type="protein sequence ID" value="RUT00984.1"/>
    <property type="molecule type" value="Genomic_DNA"/>
</dbReference>
<dbReference type="Pfam" id="PF13175">
    <property type="entry name" value="AAA_15"/>
    <property type="match status" value="1"/>
</dbReference>
<name>A0A433V4G4_9CYAN</name>
<sequence>MGGGFAFTQYAGGTTQHKTRTGVYMLKSFHISNFRLFQNIEVEKLGRVNLVVGKNNAGKSAFIEAVVALC</sequence>
<protein>
    <recommendedName>
        <fullName evidence="1">Endonuclease GajA/Old nuclease/RecF-like AAA domain-containing protein</fullName>
    </recommendedName>
</protein>
<evidence type="ECO:0000313" key="3">
    <source>
        <dbReference type="Proteomes" id="UP000271624"/>
    </source>
</evidence>
<keyword evidence="3" id="KW-1185">Reference proteome</keyword>
<comment type="caution">
    <text evidence="2">The sequence shown here is derived from an EMBL/GenBank/DDBJ whole genome shotgun (WGS) entry which is preliminary data.</text>
</comment>
<evidence type="ECO:0000259" key="1">
    <source>
        <dbReference type="Pfam" id="PF13175"/>
    </source>
</evidence>
<reference evidence="2" key="1">
    <citation type="submission" date="2018-12" db="EMBL/GenBank/DDBJ databases">
        <authorList>
            <person name="Will S."/>
            <person name="Neumann-Schaal M."/>
            <person name="Henke P."/>
        </authorList>
    </citation>
    <scope>NUCLEOTIDE SEQUENCE</scope>
    <source>
        <strain evidence="2">PCC 7102</strain>
    </source>
</reference>
<dbReference type="Gene3D" id="3.40.50.300">
    <property type="entry name" value="P-loop containing nucleotide triphosphate hydrolases"/>
    <property type="match status" value="1"/>
</dbReference>
<accession>A0A433V4G4</accession>
<evidence type="ECO:0000313" key="2">
    <source>
        <dbReference type="EMBL" id="RUT00984.1"/>
    </source>
</evidence>